<sequence>MKASLGLTKGGLQQPVLFFSILLEKMTSALEKSSHGENPRLFAVLSEPPTTMTAMGAAETLDWIYTSHFYPEM</sequence>
<dbReference type="EMBL" id="JAPQKS010000002">
    <property type="protein sequence ID" value="KAJ5247362.1"/>
    <property type="molecule type" value="Genomic_DNA"/>
</dbReference>
<proteinExistence type="predicted"/>
<dbReference type="Proteomes" id="UP001150941">
    <property type="component" value="Unassembled WGS sequence"/>
</dbReference>
<keyword evidence="2" id="KW-1185">Reference proteome</keyword>
<organism evidence="1 2">
    <name type="scientific">Penicillium chermesinum</name>
    <dbReference type="NCBI Taxonomy" id="63820"/>
    <lineage>
        <taxon>Eukaryota</taxon>
        <taxon>Fungi</taxon>
        <taxon>Dikarya</taxon>
        <taxon>Ascomycota</taxon>
        <taxon>Pezizomycotina</taxon>
        <taxon>Eurotiomycetes</taxon>
        <taxon>Eurotiomycetidae</taxon>
        <taxon>Eurotiales</taxon>
        <taxon>Aspergillaceae</taxon>
        <taxon>Penicillium</taxon>
    </lineage>
</organism>
<dbReference type="GeneID" id="83198945"/>
<reference evidence="1" key="1">
    <citation type="submission" date="2022-11" db="EMBL/GenBank/DDBJ databases">
        <authorList>
            <person name="Petersen C."/>
        </authorList>
    </citation>
    <scope>NUCLEOTIDE SEQUENCE</scope>
    <source>
        <strain evidence="1">IBT 19713</strain>
    </source>
</reference>
<reference evidence="1" key="2">
    <citation type="journal article" date="2023" name="IMA Fungus">
        <title>Comparative genomic study of the Penicillium genus elucidates a diverse pangenome and 15 lateral gene transfer events.</title>
        <authorList>
            <person name="Petersen C."/>
            <person name="Sorensen T."/>
            <person name="Nielsen M.R."/>
            <person name="Sondergaard T.E."/>
            <person name="Sorensen J.L."/>
            <person name="Fitzpatrick D.A."/>
            <person name="Frisvad J.C."/>
            <person name="Nielsen K.L."/>
        </authorList>
    </citation>
    <scope>NUCLEOTIDE SEQUENCE</scope>
    <source>
        <strain evidence="1">IBT 19713</strain>
    </source>
</reference>
<protein>
    <submittedName>
        <fullName evidence="1">Uncharacterized protein</fullName>
    </submittedName>
</protein>
<evidence type="ECO:0000313" key="2">
    <source>
        <dbReference type="Proteomes" id="UP001150941"/>
    </source>
</evidence>
<dbReference type="AlphaFoldDB" id="A0A9W9PL86"/>
<dbReference type="RefSeq" id="XP_058334783.1">
    <property type="nucleotide sequence ID" value="XM_058471642.1"/>
</dbReference>
<gene>
    <name evidence="1" type="ORF">N7468_002345</name>
</gene>
<accession>A0A9W9PL86</accession>
<name>A0A9W9PL86_9EURO</name>
<comment type="caution">
    <text evidence="1">The sequence shown here is derived from an EMBL/GenBank/DDBJ whole genome shotgun (WGS) entry which is preliminary data.</text>
</comment>
<evidence type="ECO:0000313" key="1">
    <source>
        <dbReference type="EMBL" id="KAJ5247362.1"/>
    </source>
</evidence>